<dbReference type="AlphaFoldDB" id="A0A810Q6V1"/>
<dbReference type="KEGG" id="pfaa:MM59RIKEN_13370"/>
<reference evidence="1" key="1">
    <citation type="submission" date="2020-09" db="EMBL/GenBank/DDBJ databases">
        <title>New species isolated from human feces.</title>
        <authorList>
            <person name="Kitahara M."/>
            <person name="Shigeno Y."/>
            <person name="Shime M."/>
            <person name="Matsumoto Y."/>
            <person name="Nakamura S."/>
            <person name="Motooka D."/>
            <person name="Fukuoka S."/>
            <person name="Nishikawa H."/>
            <person name="Benno Y."/>
        </authorList>
    </citation>
    <scope>NUCLEOTIDE SEQUENCE</scope>
    <source>
        <strain evidence="1">MM59</strain>
    </source>
</reference>
<evidence type="ECO:0000313" key="1">
    <source>
        <dbReference type="EMBL" id="BCK84018.1"/>
    </source>
</evidence>
<keyword evidence="2" id="KW-1185">Reference proteome</keyword>
<protein>
    <submittedName>
        <fullName evidence="1">Uncharacterized protein</fullName>
    </submittedName>
</protein>
<dbReference type="RefSeq" id="WP_213542961.1">
    <property type="nucleotide sequence ID" value="NZ_AP023420.1"/>
</dbReference>
<proteinExistence type="predicted"/>
<dbReference type="EMBL" id="AP023420">
    <property type="protein sequence ID" value="BCK84018.1"/>
    <property type="molecule type" value="Genomic_DNA"/>
</dbReference>
<organism evidence="1 2">
    <name type="scientific">Pusillibacter faecalis</name>
    <dbReference type="NCBI Taxonomy" id="2714358"/>
    <lineage>
        <taxon>Bacteria</taxon>
        <taxon>Bacillati</taxon>
        <taxon>Bacillota</taxon>
        <taxon>Clostridia</taxon>
        <taxon>Eubacteriales</taxon>
        <taxon>Oscillospiraceae</taxon>
        <taxon>Pusillibacter</taxon>
    </lineage>
</organism>
<dbReference type="Proteomes" id="UP000679848">
    <property type="component" value="Chromosome"/>
</dbReference>
<gene>
    <name evidence="1" type="ORF">MM59RIKEN_13370</name>
</gene>
<accession>A0A810Q6V1</accession>
<name>A0A810Q6V1_9FIRM</name>
<sequence length="54" mass="6657">MDYEQYDQWSENVRMEREEYVQEKLTAEEFQRKTNKPRAVLLYSATQNNLQEIL</sequence>
<evidence type="ECO:0000313" key="2">
    <source>
        <dbReference type="Proteomes" id="UP000679848"/>
    </source>
</evidence>